<gene>
    <name evidence="2" type="ORF">FKZ61_23705</name>
</gene>
<dbReference type="InterPro" id="IPR032806">
    <property type="entry name" value="YbfD_N"/>
</dbReference>
<proteinExistence type="predicted"/>
<keyword evidence="3" id="KW-1185">Reference proteome</keyword>
<dbReference type="OrthoDB" id="574640at2"/>
<dbReference type="EMBL" id="VIGC01000092">
    <property type="protein sequence ID" value="TQE92870.1"/>
    <property type="molecule type" value="Genomic_DNA"/>
</dbReference>
<dbReference type="Pfam" id="PF13808">
    <property type="entry name" value="DDE_Tnp_1_assoc"/>
    <property type="match status" value="1"/>
</dbReference>
<dbReference type="RefSeq" id="WP_141612649.1">
    <property type="nucleotide sequence ID" value="NZ_VIGC02000086.1"/>
</dbReference>
<name>A0A540V7X9_9CHLR</name>
<feature type="domain" description="H repeat-associated protein N-terminal" evidence="1">
    <location>
        <begin position="8"/>
        <end position="92"/>
    </location>
</feature>
<dbReference type="Proteomes" id="UP000317371">
    <property type="component" value="Unassembled WGS sequence"/>
</dbReference>
<reference evidence="2 3" key="1">
    <citation type="submission" date="2019-06" db="EMBL/GenBank/DDBJ databases">
        <title>Genome sequence of Litorilinea aerophila BAA-2444.</title>
        <authorList>
            <person name="Maclea K.S."/>
            <person name="Maurais E.G."/>
            <person name="Iannazzi L.C."/>
        </authorList>
    </citation>
    <scope>NUCLEOTIDE SEQUENCE [LARGE SCALE GENOMIC DNA]</scope>
    <source>
        <strain evidence="2 3">ATCC BAA-2444</strain>
    </source>
</reference>
<evidence type="ECO:0000313" key="2">
    <source>
        <dbReference type="EMBL" id="TQE92870.1"/>
    </source>
</evidence>
<comment type="caution">
    <text evidence="2">The sequence shown here is derived from an EMBL/GenBank/DDBJ whole genome shotgun (WGS) entry which is preliminary data.</text>
</comment>
<organism evidence="2 3">
    <name type="scientific">Litorilinea aerophila</name>
    <dbReference type="NCBI Taxonomy" id="1204385"/>
    <lineage>
        <taxon>Bacteria</taxon>
        <taxon>Bacillati</taxon>
        <taxon>Chloroflexota</taxon>
        <taxon>Caldilineae</taxon>
        <taxon>Caldilineales</taxon>
        <taxon>Caldilineaceae</taxon>
        <taxon>Litorilinea</taxon>
    </lineage>
</organism>
<dbReference type="AlphaFoldDB" id="A0A540V7X9"/>
<dbReference type="InParanoid" id="A0A540V7X9"/>
<sequence>MAAGSILERLRRVQDPRRRQGRRYPLPGLLGAMILAVMQGENSLRGIVQWMGLHWEEIAEPLNLWATKGAPSYGTLWNLLASLDPKELNQVLQGAEEGGGYTLDGKHLRGSKRQSQAALQVVTLAGARYGQILAQQEVEAGNELAAALRLLQEVPVAGKLVSMDAGLLQRETVATVAQKGGPTWGSSRATMGLSMRL</sequence>
<evidence type="ECO:0000259" key="1">
    <source>
        <dbReference type="Pfam" id="PF13808"/>
    </source>
</evidence>
<accession>A0A540V7X9</accession>
<protein>
    <submittedName>
        <fullName evidence="2">Transposase family protein</fullName>
    </submittedName>
</protein>
<evidence type="ECO:0000313" key="3">
    <source>
        <dbReference type="Proteomes" id="UP000317371"/>
    </source>
</evidence>